<dbReference type="GO" id="GO:0006357">
    <property type="term" value="P:regulation of transcription by RNA polymerase II"/>
    <property type="evidence" value="ECO:0007669"/>
    <property type="project" value="InterPro"/>
</dbReference>
<gene>
    <name evidence="5" type="ORF">BOTBODRAFT_34025</name>
</gene>
<dbReference type="InterPro" id="IPR006671">
    <property type="entry name" value="Cyclin_N"/>
</dbReference>
<evidence type="ECO:0000256" key="1">
    <source>
        <dbReference type="ARBA" id="ARBA00023127"/>
    </source>
</evidence>
<sequence>MSPATNFKDDEIVAPPPPDGTPMTLYEGSSQFQHWRFSRSKLAAMRTTLSTAAVAAVREAIERDNPGSSSEITFLTPQDEHTLVKLYIGRVGGICAALAFPEEVEATAISYIKRFYLKNTAMDWHPKDVMLTALFLATKTTNNPVALDEYAKRCKTTPADILRIEFLLAQSLRFEFAVWHAHRALWGMFLDLQILPDVEPDVVKLAYKKALDHARASRLTDAELIYTPSQIALACLLLANPMLARQWARAKSEEAAVAIIEPIVEMVERDGVQPDIGLVTTIDRNLKLCKNPEKIPGSRAYLARQAEQEAAAAAKRAKKAQDTRAVMEANNPFGDDLGEGSGDGPSLFKPGEGAETDDED</sequence>
<dbReference type="Pfam" id="PF00134">
    <property type="entry name" value="Cyclin_N"/>
    <property type="match status" value="1"/>
</dbReference>
<dbReference type="FunCoup" id="A0A067MAW2">
    <property type="interactions" value="648"/>
</dbReference>
<dbReference type="InParanoid" id="A0A067MAW2"/>
<dbReference type="CDD" id="cd20524">
    <property type="entry name" value="CYCLIN_CCNH_rpt1"/>
    <property type="match status" value="1"/>
</dbReference>
<accession>A0A067MAW2</accession>
<dbReference type="Gene3D" id="1.10.472.10">
    <property type="entry name" value="Cyclin-like"/>
    <property type="match status" value="1"/>
</dbReference>
<dbReference type="InterPro" id="IPR043198">
    <property type="entry name" value="Cyclin/Ssn8"/>
</dbReference>
<dbReference type="PANTHER" id="PTHR10026">
    <property type="entry name" value="CYCLIN"/>
    <property type="match status" value="1"/>
</dbReference>
<feature type="region of interest" description="Disordered" evidence="3">
    <location>
        <begin position="313"/>
        <end position="360"/>
    </location>
</feature>
<evidence type="ECO:0000259" key="4">
    <source>
        <dbReference type="SMART" id="SM00385"/>
    </source>
</evidence>
<name>A0A067MAW2_BOTB1</name>
<dbReference type="OrthoDB" id="340962at2759"/>
<evidence type="ECO:0000313" key="5">
    <source>
        <dbReference type="EMBL" id="KDQ12878.1"/>
    </source>
</evidence>
<dbReference type="STRING" id="930990.A0A067MAW2"/>
<reference evidence="6" key="1">
    <citation type="journal article" date="2014" name="Proc. Natl. Acad. Sci. U.S.A.">
        <title>Extensive sampling of basidiomycete genomes demonstrates inadequacy of the white-rot/brown-rot paradigm for wood decay fungi.</title>
        <authorList>
            <person name="Riley R."/>
            <person name="Salamov A.A."/>
            <person name="Brown D.W."/>
            <person name="Nagy L.G."/>
            <person name="Floudas D."/>
            <person name="Held B.W."/>
            <person name="Levasseur A."/>
            <person name="Lombard V."/>
            <person name="Morin E."/>
            <person name="Otillar R."/>
            <person name="Lindquist E.A."/>
            <person name="Sun H."/>
            <person name="LaButti K.M."/>
            <person name="Schmutz J."/>
            <person name="Jabbour D."/>
            <person name="Luo H."/>
            <person name="Baker S.E."/>
            <person name="Pisabarro A.G."/>
            <person name="Walton J.D."/>
            <person name="Blanchette R.A."/>
            <person name="Henrissat B."/>
            <person name="Martin F."/>
            <person name="Cullen D."/>
            <person name="Hibbett D.S."/>
            <person name="Grigoriev I.V."/>
        </authorList>
    </citation>
    <scope>NUCLEOTIDE SEQUENCE [LARGE SCALE GENOMIC DNA]</scope>
    <source>
        <strain evidence="6">FD-172 SS1</strain>
    </source>
</reference>
<dbReference type="AlphaFoldDB" id="A0A067MAW2"/>
<keyword evidence="1 2" id="KW-0195">Cyclin</keyword>
<evidence type="ECO:0000256" key="2">
    <source>
        <dbReference type="RuleBase" id="RU000383"/>
    </source>
</evidence>
<dbReference type="Proteomes" id="UP000027195">
    <property type="component" value="Unassembled WGS sequence"/>
</dbReference>
<dbReference type="Pfam" id="PF16899">
    <property type="entry name" value="Cyclin_C_2"/>
    <property type="match status" value="1"/>
</dbReference>
<dbReference type="InterPro" id="IPR013763">
    <property type="entry name" value="Cyclin-like_dom"/>
</dbReference>
<dbReference type="HOGENOM" id="CLU_022620_4_0_1"/>
<dbReference type="SUPFAM" id="SSF47954">
    <property type="entry name" value="Cyclin-like"/>
    <property type="match status" value="2"/>
</dbReference>
<dbReference type="InterPro" id="IPR036915">
    <property type="entry name" value="Cyclin-like_sf"/>
</dbReference>
<dbReference type="SMART" id="SM00385">
    <property type="entry name" value="CYCLIN"/>
    <property type="match status" value="1"/>
</dbReference>
<dbReference type="EMBL" id="KL198047">
    <property type="protein sequence ID" value="KDQ12878.1"/>
    <property type="molecule type" value="Genomic_DNA"/>
</dbReference>
<feature type="region of interest" description="Disordered" evidence="3">
    <location>
        <begin position="1"/>
        <end position="24"/>
    </location>
</feature>
<dbReference type="GO" id="GO:0016538">
    <property type="term" value="F:cyclin-dependent protein serine/threonine kinase regulator activity"/>
    <property type="evidence" value="ECO:0007669"/>
    <property type="project" value="InterPro"/>
</dbReference>
<evidence type="ECO:0000256" key="3">
    <source>
        <dbReference type="SAM" id="MobiDB-lite"/>
    </source>
</evidence>
<protein>
    <recommendedName>
        <fullName evidence="4">Cyclin-like domain-containing protein</fullName>
    </recommendedName>
</protein>
<evidence type="ECO:0000313" key="6">
    <source>
        <dbReference type="Proteomes" id="UP000027195"/>
    </source>
</evidence>
<proteinExistence type="inferred from homology"/>
<dbReference type="InterPro" id="IPR031658">
    <property type="entry name" value="Cyclin_C_2"/>
</dbReference>
<organism evidence="5 6">
    <name type="scientific">Botryobasidium botryosum (strain FD-172 SS1)</name>
    <dbReference type="NCBI Taxonomy" id="930990"/>
    <lineage>
        <taxon>Eukaryota</taxon>
        <taxon>Fungi</taxon>
        <taxon>Dikarya</taxon>
        <taxon>Basidiomycota</taxon>
        <taxon>Agaricomycotina</taxon>
        <taxon>Agaricomycetes</taxon>
        <taxon>Cantharellales</taxon>
        <taxon>Botryobasidiaceae</taxon>
        <taxon>Botryobasidium</taxon>
    </lineage>
</organism>
<comment type="similarity">
    <text evidence="2">Belongs to the cyclin family.</text>
</comment>
<feature type="domain" description="Cyclin-like" evidence="4">
    <location>
        <begin position="89"/>
        <end position="170"/>
    </location>
</feature>
<keyword evidence="6" id="KW-1185">Reference proteome</keyword>
<dbReference type="CDD" id="cd20525">
    <property type="entry name" value="CYCLIN_CCNH_rpt2"/>
    <property type="match status" value="1"/>
</dbReference>